<reference evidence="3 4" key="1">
    <citation type="submission" date="2016-10" db="EMBL/GenBank/DDBJ databases">
        <authorList>
            <person name="Varghese N."/>
            <person name="Submissions S."/>
        </authorList>
    </citation>
    <scope>NUCLEOTIDE SEQUENCE [LARGE SCALE GENOMIC DNA]</scope>
    <source>
        <strain evidence="3 4">CGMCC 1.6497</strain>
    </source>
</reference>
<dbReference type="InterPro" id="IPR009009">
    <property type="entry name" value="RlpA-like_DPBB"/>
</dbReference>
<feature type="domain" description="RlpA-like protein double-psi beta-barrel" evidence="2">
    <location>
        <begin position="75"/>
        <end position="165"/>
    </location>
</feature>
<organism evidence="3 4">
    <name type="scientific">Filomicrobium insigne</name>
    <dbReference type="NCBI Taxonomy" id="418854"/>
    <lineage>
        <taxon>Bacteria</taxon>
        <taxon>Pseudomonadati</taxon>
        <taxon>Pseudomonadota</taxon>
        <taxon>Alphaproteobacteria</taxon>
        <taxon>Hyphomicrobiales</taxon>
        <taxon>Hyphomicrobiaceae</taxon>
        <taxon>Filomicrobium</taxon>
    </lineage>
</organism>
<dbReference type="RefSeq" id="WP_090228824.1">
    <property type="nucleotide sequence ID" value="NZ_FNJC01000003.1"/>
</dbReference>
<evidence type="ECO:0000313" key="3">
    <source>
        <dbReference type="EMBL" id="SDP13544.1"/>
    </source>
</evidence>
<name>A0A1H0Q893_9HYPH</name>
<dbReference type="PANTHER" id="PTHR34183:SF8">
    <property type="entry name" value="ENDOLYTIC PEPTIDOGLYCAN TRANSGLYCOSYLASE RLPA-RELATED"/>
    <property type="match status" value="1"/>
</dbReference>
<dbReference type="CDD" id="cd22268">
    <property type="entry name" value="DPBB_RlpA-like"/>
    <property type="match status" value="1"/>
</dbReference>
<protein>
    <submittedName>
        <fullName evidence="3">Rare lipoprotein A</fullName>
    </submittedName>
</protein>
<evidence type="ECO:0000313" key="4">
    <source>
        <dbReference type="Proteomes" id="UP000198795"/>
    </source>
</evidence>
<accession>A0A1H0Q893</accession>
<dbReference type="Gene3D" id="2.40.40.10">
    <property type="entry name" value="RlpA-like domain"/>
    <property type="match status" value="1"/>
</dbReference>
<gene>
    <name evidence="3" type="ORF">SAMN04488061_2287</name>
</gene>
<sequence length="416" mass="45320">MRTSFLADDSVCSPSRAYLIAATGLMIALAAIFAGLAVTEVEAKTPGSTYCFYKKCHRVKSLNETKALVGEDVTLAASHYNDCRFDRYNPCGLTSSGERFHPDRADNAASPIYPDGTVLLVWNEVTQDAAVIRINNAGPYWGNRKLDVSIATAEKLGFRNRGVATLKTRILQAPDKREATYRKHRRYRPVPGYIGKHENVEDAERAAVAAMAVSAIAASMIAPSSGAMAMATQAETNEEADARMERARRAKPIREALHRIEELPVRAVTIPSPPASALTDAWVQPVEPAARAAELRKDMASKTGRASAVAVEAVAQPASGNSKDRPASVQAGLRGRIIAAHTRSSTTPVMVIRTKEVGAARSDSWQYLLYEYLKIEAKDGSWGRLSQWDEDRRSPTPQRPRYAVAVPKIARLAAFA</sequence>
<keyword evidence="3" id="KW-0449">Lipoprotein</keyword>
<evidence type="ECO:0000259" key="2">
    <source>
        <dbReference type="Pfam" id="PF03330"/>
    </source>
</evidence>
<dbReference type="PANTHER" id="PTHR34183">
    <property type="entry name" value="ENDOLYTIC PEPTIDOGLYCAN TRANSGLYCOSYLASE RLPA"/>
    <property type="match status" value="1"/>
</dbReference>
<keyword evidence="1" id="KW-1133">Transmembrane helix</keyword>
<evidence type="ECO:0000256" key="1">
    <source>
        <dbReference type="SAM" id="Phobius"/>
    </source>
</evidence>
<proteinExistence type="predicted"/>
<feature type="transmembrane region" description="Helical" evidence="1">
    <location>
        <begin position="17"/>
        <end position="38"/>
    </location>
</feature>
<comment type="caution">
    <text evidence="3">The sequence shown here is derived from an EMBL/GenBank/DDBJ whole genome shotgun (WGS) entry which is preliminary data.</text>
</comment>
<dbReference type="InterPro" id="IPR036908">
    <property type="entry name" value="RlpA-like_sf"/>
</dbReference>
<keyword evidence="1" id="KW-0812">Transmembrane</keyword>
<dbReference type="Proteomes" id="UP000198795">
    <property type="component" value="Unassembled WGS sequence"/>
</dbReference>
<dbReference type="Pfam" id="PF03330">
    <property type="entry name" value="DPBB_1"/>
    <property type="match status" value="1"/>
</dbReference>
<dbReference type="EMBL" id="FNJC01000003">
    <property type="protein sequence ID" value="SDP13544.1"/>
    <property type="molecule type" value="Genomic_DNA"/>
</dbReference>
<keyword evidence="4" id="KW-1185">Reference proteome</keyword>
<keyword evidence="1" id="KW-0472">Membrane</keyword>